<feature type="transmembrane region" description="Helical" evidence="1">
    <location>
        <begin position="271"/>
        <end position="289"/>
    </location>
</feature>
<comment type="caution">
    <text evidence="2">The sequence shown here is derived from an EMBL/GenBank/DDBJ whole genome shotgun (WGS) entry which is preliminary data.</text>
</comment>
<dbReference type="AlphaFoldDB" id="A0A9P8LY78"/>
<organism evidence="2 3">
    <name type="scientific">Spironucleus salmonicida</name>
    <dbReference type="NCBI Taxonomy" id="348837"/>
    <lineage>
        <taxon>Eukaryota</taxon>
        <taxon>Metamonada</taxon>
        <taxon>Diplomonadida</taxon>
        <taxon>Hexamitidae</taxon>
        <taxon>Hexamitinae</taxon>
        <taxon>Spironucleus</taxon>
    </lineage>
</organism>
<evidence type="ECO:0000313" key="3">
    <source>
        <dbReference type="Proteomes" id="UP000018208"/>
    </source>
</evidence>
<gene>
    <name evidence="2" type="ORF">SS50377_20110</name>
</gene>
<proteinExistence type="predicted"/>
<keyword evidence="3" id="KW-1185">Reference proteome</keyword>
<name>A0A9P8LY78_9EUKA</name>
<feature type="transmembrane region" description="Helical" evidence="1">
    <location>
        <begin position="67"/>
        <end position="87"/>
    </location>
</feature>
<dbReference type="EMBL" id="AUWU02000001">
    <property type="protein sequence ID" value="KAH0576764.1"/>
    <property type="molecule type" value="Genomic_DNA"/>
</dbReference>
<feature type="transmembrane region" description="Helical" evidence="1">
    <location>
        <begin position="236"/>
        <end position="259"/>
    </location>
</feature>
<sequence>MTIGIGKYISYNQIQFTKIQISHAIYIQILIFSIIAFSQLVIGYVFNLQTYCNQIILRYLLNAVNDFFMALLKSFGNFGLNGSFQFIRTSVQLFTLNYTYRLNDNIFQMHFLHISDIAGNGFTLAIMGIIFFKEFRSQFIFTSPSYFIPFNLDTIKRQSEIFVPLLLSKLWVLFAFFTIQSDTKNIDVDLKILEQSKIQNVGIFIFINICTLNANVVFKTLLVFQQYYKKANYSKLIKSAFISGLLFQIVNICIVYFFNTEIFTLCQMKKSVLLAVSTNSFFFSQFLILELIKFGRFFPSIFSQLVLLISYIVTFSLSRINKEAINLANKLSEILFFWLSIQILLFLITNLIDFRSRQLQIIHLKFLRKYKNSE</sequence>
<dbReference type="RefSeq" id="XP_067767537.1">
    <property type="nucleotide sequence ID" value="XM_067904055.1"/>
</dbReference>
<evidence type="ECO:0000313" key="2">
    <source>
        <dbReference type="EMBL" id="KAH0576764.1"/>
    </source>
</evidence>
<accession>A0A9P8LY78</accession>
<dbReference type="KEGG" id="ssao:94294133"/>
<feature type="transmembrane region" description="Helical" evidence="1">
    <location>
        <begin position="161"/>
        <end position="181"/>
    </location>
</feature>
<dbReference type="GeneID" id="94294133"/>
<feature type="transmembrane region" description="Helical" evidence="1">
    <location>
        <begin position="107"/>
        <end position="132"/>
    </location>
</feature>
<evidence type="ECO:0000256" key="1">
    <source>
        <dbReference type="SAM" id="Phobius"/>
    </source>
</evidence>
<feature type="transmembrane region" description="Helical" evidence="1">
    <location>
        <begin position="25"/>
        <end position="46"/>
    </location>
</feature>
<feature type="transmembrane region" description="Helical" evidence="1">
    <location>
        <begin position="301"/>
        <end position="320"/>
    </location>
</feature>
<feature type="transmembrane region" description="Helical" evidence="1">
    <location>
        <begin position="201"/>
        <end position="224"/>
    </location>
</feature>
<dbReference type="Proteomes" id="UP000018208">
    <property type="component" value="Unassembled WGS sequence"/>
</dbReference>
<reference evidence="2 3" key="1">
    <citation type="journal article" date="2014" name="PLoS Genet.">
        <title>The Genome of Spironucleus salmonicida Highlights a Fish Pathogen Adapted to Fluctuating Environments.</title>
        <authorList>
            <person name="Xu F."/>
            <person name="Jerlstrom-Hultqvist J."/>
            <person name="Einarsson E."/>
            <person name="Astvaldsson A."/>
            <person name="Svard S.G."/>
            <person name="Andersson J.O."/>
        </authorList>
    </citation>
    <scope>NUCLEOTIDE SEQUENCE [LARGE SCALE GENOMIC DNA]</scope>
    <source>
        <strain evidence="2 3">ATCC 50377</strain>
    </source>
</reference>
<keyword evidence="1" id="KW-0472">Membrane</keyword>
<protein>
    <submittedName>
        <fullName evidence="2">Transmembrane domain-containing protein</fullName>
    </submittedName>
</protein>
<feature type="transmembrane region" description="Helical" evidence="1">
    <location>
        <begin position="335"/>
        <end position="352"/>
    </location>
</feature>
<keyword evidence="1" id="KW-1133">Transmembrane helix</keyword>
<keyword evidence="1 2" id="KW-0812">Transmembrane</keyword>